<evidence type="ECO:0000256" key="1">
    <source>
        <dbReference type="ARBA" id="ARBA00022737"/>
    </source>
</evidence>
<dbReference type="PROSITE" id="PS50005">
    <property type="entry name" value="TPR"/>
    <property type="match status" value="3"/>
</dbReference>
<dbReference type="Pfam" id="PF14559">
    <property type="entry name" value="TPR_19"/>
    <property type="match status" value="1"/>
</dbReference>
<feature type="region of interest" description="Disordered" evidence="4">
    <location>
        <begin position="28"/>
        <end position="58"/>
    </location>
</feature>
<evidence type="ECO:0000256" key="4">
    <source>
        <dbReference type="SAM" id="MobiDB-lite"/>
    </source>
</evidence>
<reference evidence="6" key="1">
    <citation type="submission" date="2020-11" db="EMBL/GenBank/DDBJ databases">
        <title>Azospira inquinata sp. nov.</title>
        <authorList>
            <person name="Moe W.M."/>
            <person name="Mikes M.C."/>
        </authorList>
    </citation>
    <scope>NUCLEOTIDE SEQUENCE</scope>
    <source>
        <strain evidence="6">Azo-3</strain>
    </source>
</reference>
<protein>
    <submittedName>
        <fullName evidence="6">Tetratricopeptide repeat protein</fullName>
    </submittedName>
</protein>
<dbReference type="SMART" id="SM00028">
    <property type="entry name" value="TPR"/>
    <property type="match status" value="5"/>
</dbReference>
<keyword evidence="1" id="KW-0677">Repeat</keyword>
<dbReference type="AlphaFoldDB" id="A0A975SKJ7"/>
<keyword evidence="5" id="KW-0732">Signal</keyword>
<dbReference type="PANTHER" id="PTHR45586:SF16">
    <property type="entry name" value="DOMAIN PROTEIN, PUTATIVE-RELATED"/>
    <property type="match status" value="1"/>
</dbReference>
<feature type="repeat" description="TPR" evidence="3">
    <location>
        <begin position="204"/>
        <end position="237"/>
    </location>
</feature>
<gene>
    <name evidence="6" type="ORF">Azoinq_09065</name>
</gene>
<feature type="repeat" description="TPR" evidence="3">
    <location>
        <begin position="544"/>
        <end position="577"/>
    </location>
</feature>
<dbReference type="Proteomes" id="UP000683428">
    <property type="component" value="Chromosome"/>
</dbReference>
<evidence type="ECO:0000313" key="7">
    <source>
        <dbReference type="Proteomes" id="UP000683428"/>
    </source>
</evidence>
<dbReference type="KEGG" id="aiq:Azoinq_09065"/>
<name>A0A975SKJ7_9RHOO</name>
<feature type="chain" id="PRO_5038045049" evidence="5">
    <location>
        <begin position="22"/>
        <end position="590"/>
    </location>
</feature>
<dbReference type="InterPro" id="IPR019734">
    <property type="entry name" value="TPR_rpt"/>
</dbReference>
<dbReference type="PANTHER" id="PTHR45586">
    <property type="entry name" value="TPR REPEAT-CONTAINING PROTEIN PA4667"/>
    <property type="match status" value="1"/>
</dbReference>
<keyword evidence="2 3" id="KW-0802">TPR repeat</keyword>
<organism evidence="6 7">
    <name type="scientific">Azospira inquinata</name>
    <dbReference type="NCBI Taxonomy" id="2785627"/>
    <lineage>
        <taxon>Bacteria</taxon>
        <taxon>Pseudomonadati</taxon>
        <taxon>Pseudomonadota</taxon>
        <taxon>Betaproteobacteria</taxon>
        <taxon>Rhodocyclales</taxon>
        <taxon>Rhodocyclaceae</taxon>
        <taxon>Azospira</taxon>
    </lineage>
</organism>
<evidence type="ECO:0000256" key="2">
    <source>
        <dbReference type="ARBA" id="ARBA00022803"/>
    </source>
</evidence>
<feature type="repeat" description="TPR" evidence="3">
    <location>
        <begin position="271"/>
        <end position="304"/>
    </location>
</feature>
<dbReference type="EMBL" id="CP064782">
    <property type="protein sequence ID" value="QWT48025.1"/>
    <property type="molecule type" value="Genomic_DNA"/>
</dbReference>
<proteinExistence type="predicted"/>
<evidence type="ECO:0000256" key="3">
    <source>
        <dbReference type="PROSITE-ProRule" id="PRU00339"/>
    </source>
</evidence>
<sequence>MRNIYLAAWFAALALPLAGWAEEAASAKPHPAAAGKPEHSVKAPKAAPKPSRSALHLADPGPLAPGQVVYQVLLAEIALQRGRNDLAVSAYANLSYRTRDPQILARTVEVASYARRFDVAYEAARVWVEVAPDSTKARQTLAGLMVVMNRVDDLAPELGKLLEADPPHLADNLAQLNTLFARYPDKAAVLRLVQRVTSPYLTMAEAHYALAQASLTAGDRAQALAEVRRARELKPTWDAPVLLEAQVLSGDSVPQAINLLETYLVAHPQAQDVRLTLARAYVLNKQFEQASTQFRRLLQDNPDNPDVIYPVAILALQQGDNAMAEIQLRRLLALDFNRPDLVHFYLGQLAESDGRNEEALSQYAAITAGDQYFPALGRRAQLLAKTGHLGDARTLLQGAAVRSETERDQLVLAEAQLLRENQQPEEAFRVLEARLKIQPDQTDLLYDAALLAEKLGKLSVTETYLRHLVKLQPDNAHALNALGYTLADHQLQLEEARRLIAKALSLAPDDPFIMDSMGWVMFRQGDLAGALDQLRKAYGVRPDPEIAAHLGEVLWSMGRQDEARQTLQDAQRKDPGNEVLSAAVRKFAAP</sequence>
<evidence type="ECO:0000256" key="5">
    <source>
        <dbReference type="SAM" id="SignalP"/>
    </source>
</evidence>
<dbReference type="InterPro" id="IPR051012">
    <property type="entry name" value="CellSynth/LPSAsmb/PSIAsmb"/>
</dbReference>
<dbReference type="RefSeq" id="WP_216129824.1">
    <property type="nucleotide sequence ID" value="NZ_CP064782.1"/>
</dbReference>
<keyword evidence="7" id="KW-1185">Reference proteome</keyword>
<dbReference type="Pfam" id="PF13432">
    <property type="entry name" value="TPR_16"/>
    <property type="match status" value="3"/>
</dbReference>
<accession>A0A975SKJ7</accession>
<evidence type="ECO:0000313" key="6">
    <source>
        <dbReference type="EMBL" id="QWT48025.1"/>
    </source>
</evidence>
<feature type="signal peptide" evidence="5">
    <location>
        <begin position="1"/>
        <end position="21"/>
    </location>
</feature>